<dbReference type="Gramene" id="ONK81649">
    <property type="protein sequence ID" value="ONK81649"/>
    <property type="gene ID" value="A4U43_C01F31470"/>
</dbReference>
<evidence type="ECO:0000259" key="2">
    <source>
        <dbReference type="Pfam" id="PF06972"/>
    </source>
</evidence>
<feature type="compositionally biased region" description="Polar residues" evidence="1">
    <location>
        <begin position="324"/>
        <end position="342"/>
    </location>
</feature>
<feature type="region of interest" description="Disordered" evidence="1">
    <location>
        <begin position="61"/>
        <end position="148"/>
    </location>
</feature>
<feature type="region of interest" description="Disordered" evidence="1">
    <location>
        <begin position="317"/>
        <end position="369"/>
    </location>
</feature>
<dbReference type="InterPro" id="IPR009060">
    <property type="entry name" value="UBA-like_sf"/>
</dbReference>
<dbReference type="AlphaFoldDB" id="A0A5P1FWI4"/>
<feature type="compositionally biased region" description="Basic and acidic residues" evidence="1">
    <location>
        <begin position="61"/>
        <end position="80"/>
    </location>
</feature>
<dbReference type="SUPFAM" id="SSF46934">
    <property type="entry name" value="UBA-like"/>
    <property type="match status" value="1"/>
</dbReference>
<dbReference type="PANTHER" id="PTHR46445">
    <property type="entry name" value="RNA POLYMERASE II DEGRADATION FACTOR-LIKE PROTEIN (DUF1296)"/>
    <property type="match status" value="1"/>
</dbReference>
<proteinExistence type="predicted"/>
<organism evidence="3 4">
    <name type="scientific">Asparagus officinalis</name>
    <name type="common">Garden asparagus</name>
    <dbReference type="NCBI Taxonomy" id="4686"/>
    <lineage>
        <taxon>Eukaryota</taxon>
        <taxon>Viridiplantae</taxon>
        <taxon>Streptophyta</taxon>
        <taxon>Embryophyta</taxon>
        <taxon>Tracheophyta</taxon>
        <taxon>Spermatophyta</taxon>
        <taxon>Magnoliopsida</taxon>
        <taxon>Liliopsida</taxon>
        <taxon>Asparagales</taxon>
        <taxon>Asparagaceae</taxon>
        <taxon>Asparagoideae</taxon>
        <taxon>Asparagus</taxon>
    </lineage>
</organism>
<dbReference type="EMBL" id="CM007381">
    <property type="protein sequence ID" value="ONK81649.1"/>
    <property type="molecule type" value="Genomic_DNA"/>
</dbReference>
<accession>A0A5P1FWI4</accession>
<dbReference type="InterPro" id="IPR009719">
    <property type="entry name" value="GIP1_N"/>
</dbReference>
<dbReference type="OMA" id="LEIQYAM"/>
<dbReference type="Proteomes" id="UP000243459">
    <property type="component" value="Chromosome 1"/>
</dbReference>
<protein>
    <recommendedName>
        <fullName evidence="2">GBF-interacting protein 1 N-terminal domain-containing protein</fullName>
    </recommendedName>
</protein>
<feature type="compositionally biased region" description="Low complexity" evidence="1">
    <location>
        <begin position="81"/>
        <end position="91"/>
    </location>
</feature>
<name>A0A5P1FWI4_ASPOF</name>
<evidence type="ECO:0000256" key="1">
    <source>
        <dbReference type="SAM" id="MobiDB-lite"/>
    </source>
</evidence>
<feature type="compositionally biased region" description="Polar residues" evidence="1">
    <location>
        <begin position="779"/>
        <end position="792"/>
    </location>
</feature>
<sequence length="849" mass="91025">MSGKKSSTFSSSIPSKMRETVQNLKEIVNCSEQEIYAMLRECNMDPNEAVQRLLAQDTFHEVKSKREKKKEIKVTGESKSQRVSSSSSSRGVRGGADQSGRGAAQTHSDDSEVIRSKHAHTKENAARVSHTSAALGSRGSTSNSSWGVAPSSYSDPLGDVTHFPGLSGHISSQPSSTVQHQWLGVPGQLSMADIVKMGRAQRKPSNTSAVETELCNSLSHKAVASNSQGNVITVTPYEANQDKHSSQDNVFQVSEVGHEPSTLIGQHESLEEWTLVDHSADEGSAVLVDVSAGSSVYHEPSVSSSSRIDEVDSHLNPHVDDIQKSGQVSGRNLTTGSTTSDAQLRVDSSDESSCSDDASFRNDSSYQQQEAEFVQDELSSDLQHLNIQKKEQSAASSEEKPAVVIPGHLQVTNEDFSRLSFGSFRSGVGSSLAGEVLPKPLKSNFGVDSITENAQSVGYQDTRVQEYYNTEQLRTTADDRVSLINDATTLKNYDVSTSQPEHSRNDTIISEQQHQYNIPSVSGFAVSGTTKPDYAANCDVQANTQMQNLSLPTNLKQPHIDSSPSNLLSGNAQSLQGQDLPFLHSLTDQSISTQYRPSTSSFSGPTFSSPEVLMPGLFSNFHSIPQTTSSHTISSGAALHQHLYSQPTLPLGPLTNMYTYPVLPQNIAYMPFSGNSPFHQSPASLQSAAMKYGLPQFKSSMSLPTGSGYGGFGSSTNISGAFLQNPSNIAAGSSIGYEEALRSQYKESIALHQGDNSSLWHSRPLSAAVPPSNFYGLQGPSQNKQQHSSTGSAACKHGNDGVPKLVSYSAGWDLSRASAAPEPTRGSQWFSGPPTIPAIPSAMAAQLLI</sequence>
<feature type="compositionally biased region" description="Polar residues" evidence="1">
    <location>
        <begin position="129"/>
        <end position="148"/>
    </location>
</feature>
<feature type="domain" description="GBF-interacting protein 1 N-terminal" evidence="2">
    <location>
        <begin position="13"/>
        <end position="71"/>
    </location>
</feature>
<gene>
    <name evidence="3" type="ORF">A4U43_C01F31470</name>
</gene>
<dbReference type="OrthoDB" id="762072at2759"/>
<dbReference type="Pfam" id="PF06972">
    <property type="entry name" value="GIP1_N"/>
    <property type="match status" value="1"/>
</dbReference>
<evidence type="ECO:0000313" key="3">
    <source>
        <dbReference type="EMBL" id="ONK81649.1"/>
    </source>
</evidence>
<feature type="region of interest" description="Disordered" evidence="1">
    <location>
        <begin position="776"/>
        <end position="798"/>
    </location>
</feature>
<evidence type="ECO:0000313" key="4">
    <source>
        <dbReference type="Proteomes" id="UP000243459"/>
    </source>
</evidence>
<reference evidence="4" key="1">
    <citation type="journal article" date="2017" name="Nat. Commun.">
        <title>The asparagus genome sheds light on the origin and evolution of a young Y chromosome.</title>
        <authorList>
            <person name="Harkess A."/>
            <person name="Zhou J."/>
            <person name="Xu C."/>
            <person name="Bowers J.E."/>
            <person name="Van der Hulst R."/>
            <person name="Ayyampalayam S."/>
            <person name="Mercati F."/>
            <person name="Riccardi P."/>
            <person name="McKain M.R."/>
            <person name="Kakrana A."/>
            <person name="Tang H."/>
            <person name="Ray J."/>
            <person name="Groenendijk J."/>
            <person name="Arikit S."/>
            <person name="Mathioni S.M."/>
            <person name="Nakano M."/>
            <person name="Shan H."/>
            <person name="Telgmann-Rauber A."/>
            <person name="Kanno A."/>
            <person name="Yue Z."/>
            <person name="Chen H."/>
            <person name="Li W."/>
            <person name="Chen Y."/>
            <person name="Xu X."/>
            <person name="Zhang Y."/>
            <person name="Luo S."/>
            <person name="Chen H."/>
            <person name="Gao J."/>
            <person name="Mao Z."/>
            <person name="Pires J.C."/>
            <person name="Luo M."/>
            <person name="Kudrna D."/>
            <person name="Wing R.A."/>
            <person name="Meyers B.C."/>
            <person name="Yi K."/>
            <person name="Kong H."/>
            <person name="Lavrijsen P."/>
            <person name="Sunseri F."/>
            <person name="Falavigna A."/>
            <person name="Ye Y."/>
            <person name="Leebens-Mack J.H."/>
            <person name="Chen G."/>
        </authorList>
    </citation>
    <scope>NUCLEOTIDE SEQUENCE [LARGE SCALE GENOMIC DNA]</scope>
    <source>
        <strain evidence="4">cv. DH0086</strain>
    </source>
</reference>
<keyword evidence="4" id="KW-1185">Reference proteome</keyword>
<feature type="compositionally biased region" description="Basic and acidic residues" evidence="1">
    <location>
        <begin position="107"/>
        <end position="125"/>
    </location>
</feature>
<dbReference type="PANTHER" id="PTHR46445:SF3">
    <property type="entry name" value="RNA POLYMERASE II DEGRADATION FACTOR-LIKE PROTEIN (DUF1296)-RELATED"/>
    <property type="match status" value="1"/>
</dbReference>